<accession>A0A419W2L0</accession>
<name>A0A419W2L0_9BACT</name>
<comment type="caution">
    <text evidence="1">The sequence shown here is derived from an EMBL/GenBank/DDBJ whole genome shotgun (WGS) entry which is preliminary data.</text>
</comment>
<dbReference type="AlphaFoldDB" id="A0A419W2L0"/>
<keyword evidence="2" id="KW-1185">Reference proteome</keyword>
<proteinExistence type="predicted"/>
<protein>
    <submittedName>
        <fullName evidence="1">Uncharacterized protein</fullName>
    </submittedName>
</protein>
<sequence>MNNLIGIRKHKEEIALLDEGRAWTGAPQRVFFANRYSFQFIMKKP</sequence>
<evidence type="ECO:0000313" key="2">
    <source>
        <dbReference type="Proteomes" id="UP000283387"/>
    </source>
</evidence>
<evidence type="ECO:0000313" key="1">
    <source>
        <dbReference type="EMBL" id="RKD89679.1"/>
    </source>
</evidence>
<gene>
    <name evidence="1" type="ORF">BC643_0010</name>
</gene>
<reference evidence="1 2" key="1">
    <citation type="submission" date="2018-09" db="EMBL/GenBank/DDBJ databases">
        <title>Genomic Encyclopedia of Archaeal and Bacterial Type Strains, Phase II (KMG-II): from individual species to whole genera.</title>
        <authorList>
            <person name="Goeker M."/>
        </authorList>
    </citation>
    <scope>NUCLEOTIDE SEQUENCE [LARGE SCALE GENOMIC DNA]</scope>
    <source>
        <strain evidence="1 2">DSM 27148</strain>
    </source>
</reference>
<organism evidence="1 2">
    <name type="scientific">Mangrovibacterium diazotrophicum</name>
    <dbReference type="NCBI Taxonomy" id="1261403"/>
    <lineage>
        <taxon>Bacteria</taxon>
        <taxon>Pseudomonadati</taxon>
        <taxon>Bacteroidota</taxon>
        <taxon>Bacteroidia</taxon>
        <taxon>Marinilabiliales</taxon>
        <taxon>Prolixibacteraceae</taxon>
        <taxon>Mangrovibacterium</taxon>
    </lineage>
</organism>
<dbReference type="RefSeq" id="WP_170154409.1">
    <property type="nucleotide sequence ID" value="NZ_RAPN01000001.1"/>
</dbReference>
<dbReference type="EMBL" id="RAPN01000001">
    <property type="protein sequence ID" value="RKD89679.1"/>
    <property type="molecule type" value="Genomic_DNA"/>
</dbReference>
<dbReference type="Proteomes" id="UP000283387">
    <property type="component" value="Unassembled WGS sequence"/>
</dbReference>